<gene>
    <name evidence="2" type="ORF">MYP_2513</name>
</gene>
<name>A0A098LFP1_9BACT</name>
<dbReference type="OrthoDB" id="6398367at2"/>
<dbReference type="STRING" id="153721.MYP_2513"/>
<dbReference type="AlphaFoldDB" id="A0A098LFP1"/>
<dbReference type="Gene3D" id="3.40.30.10">
    <property type="entry name" value="Glutaredoxin"/>
    <property type="match status" value="1"/>
</dbReference>
<accession>A0A098LFP1</accession>
<dbReference type="Proteomes" id="UP000030185">
    <property type="component" value="Unassembled WGS sequence"/>
</dbReference>
<feature type="region of interest" description="Disordered" evidence="1">
    <location>
        <begin position="142"/>
        <end position="165"/>
    </location>
</feature>
<comment type="caution">
    <text evidence="2">The sequence shown here is derived from an EMBL/GenBank/DDBJ whole genome shotgun (WGS) entry which is preliminary data.</text>
</comment>
<sequence>MIGTVDVYYLEDSRWFQKVYNRYIPLENEIASLQQLPSGIKVVFFGSIWQDKTQEALAKLYKTADMAGFTEDQIQIYLVDGNLKSPEELEKNYQIAQIPTYIIEQDGKEISRIEGLPQKPIEQVLLTTLEFEIPIARATSAPAPRDAKLVKNTSKESKIKKRSGE</sequence>
<organism evidence="2 3">
    <name type="scientific">Sporocytophaga myxococcoides</name>
    <dbReference type="NCBI Taxonomy" id="153721"/>
    <lineage>
        <taxon>Bacteria</taxon>
        <taxon>Pseudomonadati</taxon>
        <taxon>Bacteroidota</taxon>
        <taxon>Cytophagia</taxon>
        <taxon>Cytophagales</taxon>
        <taxon>Cytophagaceae</taxon>
        <taxon>Sporocytophaga</taxon>
    </lineage>
</organism>
<reference evidence="2 3" key="1">
    <citation type="submission" date="2014-09" db="EMBL/GenBank/DDBJ databases">
        <title>Sporocytophaga myxococcoides PG-01 genome sequencing.</title>
        <authorList>
            <person name="Liu L."/>
            <person name="Gao P.J."/>
            <person name="Chen G.J."/>
            <person name="Wang L.S."/>
        </authorList>
    </citation>
    <scope>NUCLEOTIDE SEQUENCE [LARGE SCALE GENOMIC DNA]</scope>
    <source>
        <strain evidence="2 3">PG-01</strain>
    </source>
</reference>
<dbReference type="eggNOG" id="COG0526">
    <property type="taxonomic scope" value="Bacteria"/>
</dbReference>
<dbReference type="InterPro" id="IPR036249">
    <property type="entry name" value="Thioredoxin-like_sf"/>
</dbReference>
<keyword evidence="3" id="KW-1185">Reference proteome</keyword>
<evidence type="ECO:0000256" key="1">
    <source>
        <dbReference type="SAM" id="MobiDB-lite"/>
    </source>
</evidence>
<dbReference type="SUPFAM" id="SSF52833">
    <property type="entry name" value="Thioredoxin-like"/>
    <property type="match status" value="1"/>
</dbReference>
<dbReference type="EMBL" id="BBLT01000004">
    <property type="protein sequence ID" value="GAL85284.1"/>
    <property type="molecule type" value="Genomic_DNA"/>
</dbReference>
<evidence type="ECO:0000313" key="2">
    <source>
        <dbReference type="EMBL" id="GAL85284.1"/>
    </source>
</evidence>
<proteinExistence type="predicted"/>
<evidence type="ECO:0000313" key="3">
    <source>
        <dbReference type="Proteomes" id="UP000030185"/>
    </source>
</evidence>
<dbReference type="RefSeq" id="WP_045463561.1">
    <property type="nucleotide sequence ID" value="NZ_BBLT01000004.1"/>
</dbReference>
<protein>
    <submittedName>
        <fullName evidence="2">Thioredoxin</fullName>
    </submittedName>
</protein>
<feature type="compositionally biased region" description="Basic and acidic residues" evidence="1">
    <location>
        <begin position="145"/>
        <end position="165"/>
    </location>
</feature>